<dbReference type="AlphaFoldDB" id="A0A200Q7W9"/>
<evidence type="ECO:0000256" key="1">
    <source>
        <dbReference type="SAM" id="MobiDB-lite"/>
    </source>
</evidence>
<feature type="compositionally biased region" description="Polar residues" evidence="1">
    <location>
        <begin position="1"/>
        <end position="15"/>
    </location>
</feature>
<dbReference type="SUPFAM" id="SSF53098">
    <property type="entry name" value="Ribonuclease H-like"/>
    <property type="match status" value="1"/>
</dbReference>
<evidence type="ECO:0000313" key="4">
    <source>
        <dbReference type="Proteomes" id="UP000195402"/>
    </source>
</evidence>
<dbReference type="InParanoid" id="A0A200Q7W9"/>
<dbReference type="InterPro" id="IPR044730">
    <property type="entry name" value="RNase_H-like_dom_plant"/>
</dbReference>
<dbReference type="STRING" id="56857.A0A200Q7W9"/>
<dbReference type="GO" id="GO:0003676">
    <property type="term" value="F:nucleic acid binding"/>
    <property type="evidence" value="ECO:0007669"/>
    <property type="project" value="InterPro"/>
</dbReference>
<dbReference type="Gene3D" id="3.30.420.10">
    <property type="entry name" value="Ribonuclease H-like superfamily/Ribonuclease H"/>
    <property type="match status" value="1"/>
</dbReference>
<accession>A0A200Q7W9</accession>
<dbReference type="InterPro" id="IPR012337">
    <property type="entry name" value="RNaseH-like_sf"/>
</dbReference>
<feature type="region of interest" description="Disordered" evidence="1">
    <location>
        <begin position="107"/>
        <end position="132"/>
    </location>
</feature>
<feature type="region of interest" description="Disordered" evidence="1">
    <location>
        <begin position="1"/>
        <end position="30"/>
    </location>
</feature>
<dbReference type="OrthoDB" id="1742302at2759"/>
<dbReference type="Pfam" id="PF13456">
    <property type="entry name" value="RVT_3"/>
    <property type="match status" value="1"/>
</dbReference>
<protein>
    <submittedName>
        <fullName evidence="3">Ribonuclease H domain</fullName>
    </submittedName>
</protein>
<name>A0A200Q7W9_MACCD</name>
<dbReference type="GO" id="GO:0004523">
    <property type="term" value="F:RNA-DNA hybrid ribonuclease activity"/>
    <property type="evidence" value="ECO:0007669"/>
    <property type="project" value="InterPro"/>
</dbReference>
<dbReference type="InterPro" id="IPR036691">
    <property type="entry name" value="Endo/exonu/phosph_ase_sf"/>
</dbReference>
<dbReference type="Proteomes" id="UP000195402">
    <property type="component" value="Unassembled WGS sequence"/>
</dbReference>
<gene>
    <name evidence="3" type="ORF">BVC80_1739g29</name>
</gene>
<dbReference type="PROSITE" id="PS50879">
    <property type="entry name" value="RNASE_H_1"/>
    <property type="match status" value="1"/>
</dbReference>
<proteinExistence type="predicted"/>
<dbReference type="OMA" id="DLIWISE"/>
<sequence length="1070" mass="121318">MTDQSLTKDNASSIPSEGVGEPFANKNTSFADKIRNTTKMLSIDLATLPSPGKRGDYPAISIPEELHRKSLEALARPTDGKIDEVHKRQPILSDAALMEHLSAPPSKIKMKKAAREANTSSKRSTTPRSGGISSSLKQIVRIHSPDLIWISEPMIHFSNSFCTRLRLRMMSTDAIHNSTNTRKGNIWLLWKDSLPRPVVISSSTQAISVEVDNSIVTGVHAHVLTINRRDLWNQLIPISQLNKPWLLIGDFNAVLRIDEKKGGLLPKANAMSDFWECVNTCNLIESQSTGIKYTWCNNQIGHRRILCKLDRAFFNSAWSNHFGNWSIKALTRSKSDHSPLVGSTTSIPKPHNAPFRFQKMWLTHTKFLDTTKHSWDTPIAAGNKATRFAYKLKRLKEHLKWWNINVFGDINQKMQNLEKVVHQAMQESDDDPDNLDKLSHLLQSQRDLDVISSQYDTFIGQKAKIKWINEGERNTRYLHTSIKVRRNNNQILQIIDDDGRMWSSQPDIKANIVKHYEEKFKKTRSDNVPSLLTVIPKSISAQDNTILDTIPPKAEGGLGLVRLEILNKALLSKLMWRIYTSKENWAKFLRAKFQSRCGNWINYYKQSSIWGGLRWAISNMKDHLGWIIGDGKSINLWSDTWCSTVPIADMIDLDSNILHLKGKVSDLIVDGIWSIPLNVADILNSAGININSLPPPSMDNDTLVWKPSLDGCYSVSNGINLYREKLQKPAWPAKIWRHCIHPKRSVIAWKILSGCCATDARIQSRGIQLASRCFLCHSDGEDDRHIFWDCKFVVDIWTWVIDLFGFRRPLDPLNFNNLVECATNRSAAIQDLWTAAITYVITEVWLHRNSCVFENKRTSSHRVKQKILANFLECSILMKSDMHNRVSDLMIFSSLKIIPRPVVSSVIHECFWIPPAIDQLKIGCDGCSRGNPGNAGAGIVLRDHRGSTLGAMAVGLGICTNFVAEVLAILLGLEWAKNLGWTNIWVTSDSQAAIRCFIDNKVPWFILTRWNSVKEGIRTSFSFVFRETNFAADTMSKRGAYLPLGTKESFDYRPTFLSVENPDSCYYRFS</sequence>
<reference evidence="3 4" key="1">
    <citation type="journal article" date="2017" name="Mol. Plant">
        <title>The Genome of Medicinal Plant Macleaya cordata Provides New Insights into Benzylisoquinoline Alkaloids Metabolism.</title>
        <authorList>
            <person name="Liu X."/>
            <person name="Liu Y."/>
            <person name="Huang P."/>
            <person name="Ma Y."/>
            <person name="Qing Z."/>
            <person name="Tang Q."/>
            <person name="Cao H."/>
            <person name="Cheng P."/>
            <person name="Zheng Y."/>
            <person name="Yuan Z."/>
            <person name="Zhou Y."/>
            <person name="Liu J."/>
            <person name="Tang Z."/>
            <person name="Zhuo Y."/>
            <person name="Zhang Y."/>
            <person name="Yu L."/>
            <person name="Huang J."/>
            <person name="Yang P."/>
            <person name="Peng Q."/>
            <person name="Zhang J."/>
            <person name="Jiang W."/>
            <person name="Zhang Z."/>
            <person name="Lin K."/>
            <person name="Ro D.K."/>
            <person name="Chen X."/>
            <person name="Xiong X."/>
            <person name="Shang Y."/>
            <person name="Huang S."/>
            <person name="Zeng J."/>
        </authorList>
    </citation>
    <scope>NUCLEOTIDE SEQUENCE [LARGE SCALE GENOMIC DNA]</scope>
    <source>
        <strain evidence="4">cv. BLH2017</strain>
        <tissue evidence="3">Root</tissue>
    </source>
</reference>
<dbReference type="InterPro" id="IPR002156">
    <property type="entry name" value="RNaseH_domain"/>
</dbReference>
<evidence type="ECO:0000259" key="2">
    <source>
        <dbReference type="PROSITE" id="PS50879"/>
    </source>
</evidence>
<feature type="domain" description="RNase H type-1" evidence="2">
    <location>
        <begin position="916"/>
        <end position="1041"/>
    </location>
</feature>
<dbReference type="EMBL" id="MVGT01002786">
    <property type="protein sequence ID" value="OVA06545.1"/>
    <property type="molecule type" value="Genomic_DNA"/>
</dbReference>
<keyword evidence="4" id="KW-1185">Reference proteome</keyword>
<dbReference type="PANTHER" id="PTHR33710">
    <property type="entry name" value="BNAC02G09200D PROTEIN"/>
    <property type="match status" value="1"/>
</dbReference>
<dbReference type="CDD" id="cd06222">
    <property type="entry name" value="RNase_H_like"/>
    <property type="match status" value="1"/>
</dbReference>
<dbReference type="InterPro" id="IPR036397">
    <property type="entry name" value="RNaseH_sf"/>
</dbReference>
<organism evidence="3 4">
    <name type="scientific">Macleaya cordata</name>
    <name type="common">Five-seeded plume-poppy</name>
    <name type="synonym">Bocconia cordata</name>
    <dbReference type="NCBI Taxonomy" id="56857"/>
    <lineage>
        <taxon>Eukaryota</taxon>
        <taxon>Viridiplantae</taxon>
        <taxon>Streptophyta</taxon>
        <taxon>Embryophyta</taxon>
        <taxon>Tracheophyta</taxon>
        <taxon>Spermatophyta</taxon>
        <taxon>Magnoliopsida</taxon>
        <taxon>Ranunculales</taxon>
        <taxon>Papaveraceae</taxon>
        <taxon>Papaveroideae</taxon>
        <taxon>Macleaya</taxon>
    </lineage>
</organism>
<dbReference type="PANTHER" id="PTHR33710:SF64">
    <property type="entry name" value="ENDONUCLEASE_EXONUCLEASE_PHOSPHATASE DOMAIN-CONTAINING PROTEIN"/>
    <property type="match status" value="1"/>
</dbReference>
<feature type="compositionally biased region" description="Polar residues" evidence="1">
    <location>
        <begin position="117"/>
        <end position="132"/>
    </location>
</feature>
<evidence type="ECO:0000313" key="3">
    <source>
        <dbReference type="EMBL" id="OVA06545.1"/>
    </source>
</evidence>
<dbReference type="Pfam" id="PF13966">
    <property type="entry name" value="zf-RVT"/>
    <property type="match status" value="1"/>
</dbReference>
<dbReference type="Gene3D" id="3.60.10.10">
    <property type="entry name" value="Endonuclease/exonuclease/phosphatase"/>
    <property type="match status" value="1"/>
</dbReference>
<dbReference type="InterPro" id="IPR026960">
    <property type="entry name" value="RVT-Znf"/>
</dbReference>
<dbReference type="SUPFAM" id="SSF56219">
    <property type="entry name" value="DNase I-like"/>
    <property type="match status" value="1"/>
</dbReference>
<comment type="caution">
    <text evidence="3">The sequence shown here is derived from an EMBL/GenBank/DDBJ whole genome shotgun (WGS) entry which is preliminary data.</text>
</comment>